<keyword evidence="1" id="KW-0732">Signal</keyword>
<evidence type="ECO:0000313" key="3">
    <source>
        <dbReference type="Proteomes" id="UP001156102"/>
    </source>
</evidence>
<dbReference type="EMBL" id="JANCLT010000003">
    <property type="protein sequence ID" value="MCP8968430.1"/>
    <property type="molecule type" value="Genomic_DNA"/>
</dbReference>
<reference evidence="2" key="1">
    <citation type="submission" date="2022-07" db="EMBL/GenBank/DDBJ databases">
        <authorList>
            <person name="Li W.-J."/>
            <person name="Deng Q.-Q."/>
        </authorList>
    </citation>
    <scope>NUCLEOTIDE SEQUENCE</scope>
    <source>
        <strain evidence="2">SYSU M60031</strain>
    </source>
</reference>
<accession>A0AA41X8P6</accession>
<protein>
    <recommendedName>
        <fullName evidence="4">DUF4352 domain-containing protein</fullName>
    </recommendedName>
</protein>
<dbReference type="AlphaFoldDB" id="A0AA41X8P6"/>
<dbReference type="Proteomes" id="UP001156102">
    <property type="component" value="Unassembled WGS sequence"/>
</dbReference>
<evidence type="ECO:0000256" key="1">
    <source>
        <dbReference type="SAM" id="SignalP"/>
    </source>
</evidence>
<organism evidence="2 3">
    <name type="scientific">Ectobacillus ponti</name>
    <dbReference type="NCBI Taxonomy" id="2961894"/>
    <lineage>
        <taxon>Bacteria</taxon>
        <taxon>Bacillati</taxon>
        <taxon>Bacillota</taxon>
        <taxon>Bacilli</taxon>
        <taxon>Bacillales</taxon>
        <taxon>Bacillaceae</taxon>
        <taxon>Ectobacillus</taxon>
    </lineage>
</organism>
<gene>
    <name evidence="2" type="ORF">NK662_07720</name>
</gene>
<evidence type="ECO:0008006" key="4">
    <source>
        <dbReference type="Google" id="ProtNLM"/>
    </source>
</evidence>
<feature type="chain" id="PRO_5041398875" description="DUF4352 domain-containing protein" evidence="1">
    <location>
        <begin position="27"/>
        <end position="145"/>
    </location>
</feature>
<dbReference type="PROSITE" id="PS51257">
    <property type="entry name" value="PROKAR_LIPOPROTEIN"/>
    <property type="match status" value="1"/>
</dbReference>
<name>A0AA41X8P6_9BACI</name>
<proteinExistence type="predicted"/>
<comment type="caution">
    <text evidence="2">The sequence shown here is derived from an EMBL/GenBank/DDBJ whole genome shotgun (WGS) entry which is preliminary data.</text>
</comment>
<keyword evidence="3" id="KW-1185">Reference proteome</keyword>
<sequence>MKHKTWLAALSITAALLSTGCSNSKASVTGIDGLQYIKEKSSYTVKEDQFFLANVVLKNTSKEPTKFHIKLQFEDQEVQKLLGDLVYGKVVASEGQTFTLEAGKEYVYGYTEKLPAAFPQELKDELKKVKITLYDDDDNKQVIGE</sequence>
<evidence type="ECO:0000313" key="2">
    <source>
        <dbReference type="EMBL" id="MCP8968430.1"/>
    </source>
</evidence>
<feature type="signal peptide" evidence="1">
    <location>
        <begin position="1"/>
        <end position="26"/>
    </location>
</feature>
<dbReference type="RefSeq" id="WP_254758341.1">
    <property type="nucleotide sequence ID" value="NZ_JANCLT010000003.1"/>
</dbReference>